<keyword evidence="1" id="KW-0732">Signal</keyword>
<evidence type="ECO:0000256" key="1">
    <source>
        <dbReference type="SAM" id="SignalP"/>
    </source>
</evidence>
<sequence length="87" mass="9475">MKKHALILLRGGVFSLGAVLAFAFTEPITQQTVWGEDPEIGVRQVTLGSGEYRCDQATVQCLYSDQAMQNPLPNSEGQFIYLGPSGK</sequence>
<feature type="chain" id="PRO_5001697527" evidence="1">
    <location>
        <begin position="24"/>
        <end position="87"/>
    </location>
</feature>
<feature type="signal peptide" evidence="1">
    <location>
        <begin position="1"/>
        <end position="23"/>
    </location>
</feature>
<evidence type="ECO:0000313" key="3">
    <source>
        <dbReference type="Proteomes" id="UP000027821"/>
    </source>
</evidence>
<dbReference type="AlphaFoldDB" id="A0A074KRW0"/>
<evidence type="ECO:0000313" key="2">
    <source>
        <dbReference type="EMBL" id="KEO71609.1"/>
    </source>
</evidence>
<comment type="caution">
    <text evidence="2">The sequence shown here is derived from an EMBL/GenBank/DDBJ whole genome shotgun (WGS) entry which is preliminary data.</text>
</comment>
<dbReference type="RefSeq" id="WP_035079973.1">
    <property type="nucleotide sequence ID" value="NZ_JMIH01000052.1"/>
</dbReference>
<proteinExistence type="predicted"/>
<protein>
    <submittedName>
        <fullName evidence="2">Uncharacterized protein</fullName>
    </submittedName>
</protein>
<dbReference type="EMBL" id="JMIH01000052">
    <property type="protein sequence ID" value="KEO71609.1"/>
    <property type="molecule type" value="Genomic_DNA"/>
</dbReference>
<dbReference type="OrthoDB" id="827934at2"/>
<gene>
    <name evidence="2" type="ORF">EL17_23980</name>
</gene>
<accession>A0A074KRW0</accession>
<organism evidence="2 3">
    <name type="scientific">Anditalea andensis</name>
    <dbReference type="NCBI Taxonomy" id="1048983"/>
    <lineage>
        <taxon>Bacteria</taxon>
        <taxon>Pseudomonadati</taxon>
        <taxon>Bacteroidota</taxon>
        <taxon>Cytophagia</taxon>
        <taxon>Cytophagales</taxon>
        <taxon>Cytophagaceae</taxon>
        <taxon>Anditalea</taxon>
    </lineage>
</organism>
<reference evidence="2 3" key="1">
    <citation type="submission" date="2014-04" db="EMBL/GenBank/DDBJ databases">
        <title>Characterization and application of a salt tolerant electro-active bacterium.</title>
        <authorList>
            <person name="Yang L."/>
            <person name="Wei S."/>
            <person name="Tay Q.X.M."/>
        </authorList>
    </citation>
    <scope>NUCLEOTIDE SEQUENCE [LARGE SCALE GENOMIC DNA]</scope>
    <source>
        <strain evidence="2 3">LY1</strain>
    </source>
</reference>
<dbReference type="Proteomes" id="UP000027821">
    <property type="component" value="Unassembled WGS sequence"/>
</dbReference>
<name>A0A074KRW0_9BACT</name>
<keyword evidence="3" id="KW-1185">Reference proteome</keyword>